<gene>
    <name evidence="3" type="ORF">SAMN05421841_3649</name>
</gene>
<dbReference type="RefSeq" id="WP_089795139.1">
    <property type="nucleotide sequence ID" value="NZ_FOIU01000003.1"/>
</dbReference>
<dbReference type="PANTHER" id="PTHR32305">
    <property type="match status" value="1"/>
</dbReference>
<feature type="chain" id="PRO_5011692533" evidence="1">
    <location>
        <begin position="20"/>
        <end position="1212"/>
    </location>
</feature>
<name>A0A1I0S0Q5_9FLAO</name>
<dbReference type="InterPro" id="IPR050708">
    <property type="entry name" value="T6SS_VgrG/RHS"/>
</dbReference>
<dbReference type="Pfam" id="PF20041">
    <property type="entry name" value="DUF6443"/>
    <property type="match status" value="1"/>
</dbReference>
<evidence type="ECO:0000259" key="2">
    <source>
        <dbReference type="Pfam" id="PF20041"/>
    </source>
</evidence>
<feature type="signal peptide" evidence="1">
    <location>
        <begin position="1"/>
        <end position="19"/>
    </location>
</feature>
<evidence type="ECO:0000256" key="1">
    <source>
        <dbReference type="SAM" id="SignalP"/>
    </source>
</evidence>
<organism evidence="3 4">
    <name type="scientific">Chryseobacterium wanjuense</name>
    <dbReference type="NCBI Taxonomy" id="356305"/>
    <lineage>
        <taxon>Bacteria</taxon>
        <taxon>Pseudomonadati</taxon>
        <taxon>Bacteroidota</taxon>
        <taxon>Flavobacteriia</taxon>
        <taxon>Flavobacteriales</taxon>
        <taxon>Weeksellaceae</taxon>
        <taxon>Chryseobacterium group</taxon>
        <taxon>Chryseobacterium</taxon>
    </lineage>
</organism>
<dbReference type="InterPro" id="IPR022385">
    <property type="entry name" value="Rhs_assc_core"/>
</dbReference>
<sequence length="1212" mass="136381">MKKILIPVSALFVAGLVQAQLSPTENYVYTKTYLSDPTLSNPKTSETVQYFDGLGRPKQVVNVKASPQGKDVVTHIEYDGFGRQVKDYLPVPQSSTLNGAIVPNPLSNAPNTPYGTEKIYAEKLLENSPLDRILSQKQVGNDWSNKPVQFGYDANTVADNVRKFTTVTTWENGATKSVLGENWLYTDAQLYKNTVIDEDGNKTIEFKNGKGQVVMVRKVVNDTENADTYYVYNEYDQLAFVIPPLASIRGDIVPNTVKHDELCYQYRYDGRNRLVEKKLPGKGWEYMLYDKQDRLVATQDTELKNKGQWLYTKYDQFGRVAITGIGTGYQRSVEQVTVDSFGSNNVTRINTPFFNRQGIDVYYNNPDGSYPNSSNWITLLSLNYYDSYPGYSFNPTFPTSILGEPTLTETPTTEGLSTKSLPVMSLVKNIEDDNWTKNYSYYDKKGRVIGTYSINHLGGYTKTESKLDFAGVPLNTNTYHLRKQGEIGVTVKERFVYDTQNRLLQHYHQVDSKPEELLAENSYNELSQLTNKKVGNNLQSIDYNYNIRGWLTDINKDQMSMSDLGGKLFSYKIKYTQKDGIDNPDSAQFPGKNVVPRYNGNIAEVDWRTSEFNSSLTPKRYGYVYDKQNRLTAGYYQNPNNPYNKESTESLSYDLNGNITSLYRTSIPEFGNTTATMIDNLEYIYDSGNQVARINDHSQNTSGYEGGGGTIHYDVNGNMDIMPDKNINKITYNFLNLPKKIEYTGASIGIDYLYNAGGIKLQKKSPRTECGIINCNTFIDVTDYLDGFQYLSNVTSGSGGGGDPEMRSFSENSSRAMEIQAYSVENLNMTNTLTTLGAKTPDLQFFPTTEGFYDYKKDLYIYQYQDHLGNVRVSFTRTNAGVLEVMDNNDFYPFGMNHFGTGSAMFGPGSYKNYKYNGKELQETGMYDYGARFYMADIGRWGVVDPLAEQYRKWSPYNYVMDNPLRFIDPDGRGTESTHTDKFGNVVAVYKDGDLGVYRHDGNAKETQQELNQNYSKDNTSGGGERMGRTLVWNSFTQFDGNGAPAGKINFGSYQAREWLKNFSSEISKDLENNFGIGFATRQNYALNGGNGDKYDYKTQNGGGLYAGSQIADGVYVSARDVGNFAAGRAAAITGQNKMDFMLNAGGFNISGNSKMGLIFNNSHWKSEAQKAGFPTYGEDFNSNLFQRLGYENVTTAEGIIKKSKIIWGDRK</sequence>
<evidence type="ECO:0000313" key="3">
    <source>
        <dbReference type="EMBL" id="SEW47869.1"/>
    </source>
</evidence>
<dbReference type="PANTHER" id="PTHR32305:SF15">
    <property type="entry name" value="PROTEIN RHSA-RELATED"/>
    <property type="match status" value="1"/>
</dbReference>
<keyword evidence="1" id="KW-0732">Signal</keyword>
<reference evidence="4" key="1">
    <citation type="submission" date="2016-10" db="EMBL/GenBank/DDBJ databases">
        <authorList>
            <person name="Varghese N."/>
            <person name="Submissions S."/>
        </authorList>
    </citation>
    <scope>NUCLEOTIDE SEQUENCE [LARGE SCALE GENOMIC DNA]</scope>
    <source>
        <strain evidence="4">DSM 17724</strain>
    </source>
</reference>
<accession>A0A1I0S0Q5</accession>
<dbReference type="EMBL" id="FOIU01000003">
    <property type="protein sequence ID" value="SEW47869.1"/>
    <property type="molecule type" value="Genomic_DNA"/>
</dbReference>
<evidence type="ECO:0000313" key="4">
    <source>
        <dbReference type="Proteomes" id="UP000199469"/>
    </source>
</evidence>
<dbReference type="STRING" id="356305.SAMN05421841_3649"/>
<dbReference type="Gene3D" id="2.180.10.10">
    <property type="entry name" value="RHS repeat-associated core"/>
    <property type="match status" value="1"/>
</dbReference>
<dbReference type="OrthoDB" id="2972467at2"/>
<proteinExistence type="predicted"/>
<feature type="domain" description="DUF6443" evidence="2">
    <location>
        <begin position="34"/>
        <end position="146"/>
    </location>
</feature>
<keyword evidence="4" id="KW-1185">Reference proteome</keyword>
<protein>
    <submittedName>
        <fullName evidence="3">RHS repeat-associated core domain-containing protein</fullName>
    </submittedName>
</protein>
<dbReference type="AlphaFoldDB" id="A0A1I0S0Q5"/>
<dbReference type="Proteomes" id="UP000199469">
    <property type="component" value="Unassembled WGS sequence"/>
</dbReference>
<dbReference type="NCBIfam" id="TIGR03696">
    <property type="entry name" value="Rhs_assc_core"/>
    <property type="match status" value="1"/>
</dbReference>
<dbReference type="InterPro" id="IPR045619">
    <property type="entry name" value="DUF6443"/>
</dbReference>